<dbReference type="Gene3D" id="3.30.457.10">
    <property type="entry name" value="Copper amine oxidase-like, N-terminal domain"/>
    <property type="match status" value="1"/>
</dbReference>
<organism evidence="3 4">
    <name type="scientific">Paenibacillus spongiae</name>
    <dbReference type="NCBI Taxonomy" id="2909671"/>
    <lineage>
        <taxon>Bacteria</taxon>
        <taxon>Bacillati</taxon>
        <taxon>Bacillota</taxon>
        <taxon>Bacilli</taxon>
        <taxon>Bacillales</taxon>
        <taxon>Paenibacillaceae</taxon>
        <taxon>Paenibacillus</taxon>
    </lineage>
</organism>
<feature type="chain" id="PRO_5045425733" evidence="1">
    <location>
        <begin position="27"/>
        <end position="613"/>
    </location>
</feature>
<reference evidence="3" key="1">
    <citation type="submission" date="2022-01" db="EMBL/GenBank/DDBJ databases">
        <title>Paenibacillus spongiae sp. nov., isolated from marine sponge.</title>
        <authorList>
            <person name="Li Z."/>
            <person name="Zhang M."/>
        </authorList>
    </citation>
    <scope>NUCLEOTIDE SEQUENCE</scope>
    <source>
        <strain evidence="3">PHS-Z3</strain>
    </source>
</reference>
<evidence type="ECO:0000313" key="3">
    <source>
        <dbReference type="EMBL" id="UVI27461.1"/>
    </source>
</evidence>
<dbReference type="Pfam" id="PF01547">
    <property type="entry name" value="SBP_bac_1"/>
    <property type="match status" value="1"/>
</dbReference>
<evidence type="ECO:0000313" key="4">
    <source>
        <dbReference type="Proteomes" id="UP001057877"/>
    </source>
</evidence>
<protein>
    <submittedName>
        <fullName evidence="3">Extracellular solute-binding protein</fullName>
    </submittedName>
</protein>
<dbReference type="EMBL" id="CP091430">
    <property type="protein sequence ID" value="UVI27461.1"/>
    <property type="molecule type" value="Genomic_DNA"/>
</dbReference>
<dbReference type="Proteomes" id="UP001057877">
    <property type="component" value="Chromosome"/>
</dbReference>
<keyword evidence="1" id="KW-0732">Signal</keyword>
<keyword evidence="4" id="KW-1185">Reference proteome</keyword>
<dbReference type="SUPFAM" id="SSF55383">
    <property type="entry name" value="Copper amine oxidase, domain N"/>
    <property type="match status" value="1"/>
</dbReference>
<dbReference type="InterPro" id="IPR006059">
    <property type="entry name" value="SBP"/>
</dbReference>
<evidence type="ECO:0000256" key="1">
    <source>
        <dbReference type="SAM" id="SignalP"/>
    </source>
</evidence>
<dbReference type="InterPro" id="IPR012854">
    <property type="entry name" value="Cu_amine_oxidase-like_N"/>
</dbReference>
<proteinExistence type="predicted"/>
<dbReference type="InterPro" id="IPR036582">
    <property type="entry name" value="Mao_N_sf"/>
</dbReference>
<dbReference type="Pfam" id="PF07833">
    <property type="entry name" value="Cu_amine_oxidN1"/>
    <property type="match status" value="1"/>
</dbReference>
<gene>
    <name evidence="3" type="ORF">L1F29_18495</name>
</gene>
<name>A0ABY5S0T8_9BACL</name>
<dbReference type="Gene3D" id="3.40.190.10">
    <property type="entry name" value="Periplasmic binding protein-like II"/>
    <property type="match status" value="2"/>
</dbReference>
<dbReference type="SUPFAM" id="SSF53850">
    <property type="entry name" value="Periplasmic binding protein-like II"/>
    <property type="match status" value="1"/>
</dbReference>
<accession>A0ABY5S0T8</accession>
<sequence length="613" mass="68423">MIRKHFKNSTKLTALSVAIAASVVSAGPTAVSAQTSPWDPFTEAQLEQFKTQVSVHFENLMVMLPTPAVHKNGIVMVPGKAFLEGIGYSVQWDAKERKLMATHPSRPKILLWENRKEAQVAGRLITNLPIAPYMNQQLLWIPLRFTAEAGGLAVQWSTHDRWVTVRDPKALPVFSVGTRADNDIVDPPAALAQLMKDEWKTDVRFTLIPKDYYREKVNILIAAGDPTSLMLLNDPYMYSDDLFQGIAIDITDKLQSYPHLKKLALDDSQPSRSIDDRQYGIPRPGDPHDAPFPALRQDWLNALGLEQPETMDELYEVLKLFVQKDPEGDGKDNTIGMTGFVNYAGLGSFSWVEHAFTGSPDRFSLRDGIVYDNAIGAEEKQALQWLALAYSERLIDRDFAVQTEQQAMDKLKQGKTGIAAMSFDQAASMSEDKKASWLPLSGIRAKLDSTPIAPWKSSGNGMYIVSSMSRVNPELLLQWLDRGLAMSESGEWEQRSELTDVDRAAVANLFGRTDLLKANSALAALPSEQQTAYENAVKQWRLISYEGKTLPQASGLWSTGKYSELNSKLEELKIRVITGEATLQDWDNHIAKMIASDEYKSMMKDLNQLVPAN</sequence>
<feature type="signal peptide" evidence="1">
    <location>
        <begin position="1"/>
        <end position="26"/>
    </location>
</feature>
<dbReference type="RefSeq" id="WP_258383549.1">
    <property type="nucleotide sequence ID" value="NZ_CP091430.1"/>
</dbReference>
<feature type="domain" description="Copper amine oxidase-like N-terminal" evidence="2">
    <location>
        <begin position="65"/>
        <end position="164"/>
    </location>
</feature>
<evidence type="ECO:0000259" key="2">
    <source>
        <dbReference type="Pfam" id="PF07833"/>
    </source>
</evidence>